<feature type="active site" description="O-(5'-phospho-DNA)-tyrosine intermediate" evidence="6">
    <location>
        <position position="304"/>
    </location>
</feature>
<dbReference type="Gene3D" id="2.120.10.90">
    <property type="entry name" value="DNA gyrase/topoisomerase IV, subunit A, C-terminal"/>
    <property type="match status" value="1"/>
</dbReference>
<dbReference type="GO" id="GO:0005524">
    <property type="term" value="F:ATP binding"/>
    <property type="evidence" value="ECO:0007669"/>
    <property type="project" value="InterPro"/>
</dbReference>
<dbReference type="Proteomes" id="UP000242942">
    <property type="component" value="Chromosome 14"/>
</dbReference>
<organism evidence="9 10">
    <name type="scientific">Plasmodium ovale</name>
    <name type="common">malaria parasite P. ovale</name>
    <dbReference type="NCBI Taxonomy" id="36330"/>
    <lineage>
        <taxon>Eukaryota</taxon>
        <taxon>Sar</taxon>
        <taxon>Alveolata</taxon>
        <taxon>Apicomplexa</taxon>
        <taxon>Aconoidasida</taxon>
        <taxon>Haemosporida</taxon>
        <taxon>Plasmodiidae</taxon>
        <taxon>Plasmodium</taxon>
        <taxon>Plasmodium (Plasmodium)</taxon>
    </lineage>
</organism>
<dbReference type="GO" id="GO:0009330">
    <property type="term" value="C:DNA topoisomerase type II (double strand cut, ATP-hydrolyzing) complex"/>
    <property type="evidence" value="ECO:0007669"/>
    <property type="project" value="TreeGrafter"/>
</dbReference>
<feature type="compositionally biased region" description="Basic and acidic residues" evidence="7">
    <location>
        <begin position="136"/>
        <end position="155"/>
    </location>
</feature>
<proteinExistence type="inferred from homology"/>
<comment type="similarity">
    <text evidence="1">Belongs to the type II topoisomerase GyrA/ParC subunit family.</text>
</comment>
<accession>A0A1D3UA86</accession>
<feature type="region of interest" description="Disordered" evidence="7">
    <location>
        <begin position="759"/>
        <end position="787"/>
    </location>
</feature>
<dbReference type="SMART" id="SM00434">
    <property type="entry name" value="TOP4c"/>
    <property type="match status" value="1"/>
</dbReference>
<dbReference type="Gene3D" id="3.30.1360.40">
    <property type="match status" value="1"/>
</dbReference>
<evidence type="ECO:0000256" key="1">
    <source>
        <dbReference type="ARBA" id="ARBA00008263"/>
    </source>
</evidence>
<feature type="compositionally biased region" description="Low complexity" evidence="7">
    <location>
        <begin position="926"/>
        <end position="947"/>
    </location>
</feature>
<keyword evidence="10" id="KW-1185">Reference proteome</keyword>
<dbReference type="InterPro" id="IPR006691">
    <property type="entry name" value="GyrA/parC_rep"/>
</dbReference>
<dbReference type="InterPro" id="IPR013758">
    <property type="entry name" value="Topo_IIA_A/C_ab"/>
</dbReference>
<dbReference type="InterPro" id="IPR002205">
    <property type="entry name" value="Topo_IIA_dom_A"/>
</dbReference>
<dbReference type="SUPFAM" id="SSF101904">
    <property type="entry name" value="GyrA/ParC C-terminal domain-like"/>
    <property type="match status" value="1"/>
</dbReference>
<dbReference type="GO" id="GO:0006265">
    <property type="term" value="P:DNA topological change"/>
    <property type="evidence" value="ECO:0007669"/>
    <property type="project" value="UniProtKB-UniRule"/>
</dbReference>
<evidence type="ECO:0000256" key="6">
    <source>
        <dbReference type="PROSITE-ProRule" id="PRU01384"/>
    </source>
</evidence>
<feature type="region of interest" description="Disordered" evidence="7">
    <location>
        <begin position="926"/>
        <end position="952"/>
    </location>
</feature>
<sequence length="1290" mass="149186">MSFKFTFFFVIELLFLSFSSLRFFFARSEKIHFFLNDTPLFLKNKHGCVRKTSLKRSKVGNPQNYEFFVGKEANKWECKREICLRAKRDKKVDDAKRGEKEVLNGIANGIQCDTQDNPNVDVKKYQGNEEQQQSSLKKENKLGSLESEREGEQRGYEGNTSDADCITDGGVSTPHSEHVTESVRLIKGEYYDMEICELLSKSFLSYANFLILNRCLCDYRDGLKTVQRRIIWSMYEINKGLDKKSYKKCARIVGEVIGKYHPHGDKSVYDALVRLAQKHHNNNLLINGYGNFGSVEYNPAAMRYTEARISNFCYDILLDEINYENVEYIKNFDGNEKEPKVLCSKVPLLLVNGCSGIAVSILSNIPSHNLIDVINCSINFLINSNITNEELFNIIKGPDFSTGGIIISKKNFLKNMYSTGKGNILIRSNVFYEHVKNNKTYIYHINDLTSLNSSEFEKGSKKLIIKNLPPNVKPNELIENIVSTLNEKKNEHENILSRIRDESEKEDMRIVLELRKHSQIEQILNFLSFLFKYTQMEINYHCNFVCIGFQNSYTQFSLKSFIQLWCENRIKFIKKNYQIKNNNLTKELNIINLYLIIQKRIVEIVSFLHKQHDVQEIKNFFKNNFHLNEEQIKYILGMKIQKLINIKNVDFLNQKNDILHKMKLNEDIINDVQKIKKIIINELIYIKNKYGINKLQKNISPSYIKYKYTYINQGKDNNYWNNASDSSKESNCSHKFILQGERKNATFVHKGILMAQHTESVEEGTPIGGVSRNGERNGRGSNTKGKDLDVVKSAAFEKKKKTEDAFTGSVSENNNSPFLDEHENGAENTPQVQYRNTFIDAFDTNVNDMYNNDEVLILITYGGYIKKIKINEKLKNHPNNIMKLSNVKYILKQNEENLNEKKRHQEKHAEQQSKSAAVQCSEVSNGISVSDRGSGVGIDSDSDSNSGHTRSSTNMYKIKKGILCRNRDRILLTDNFNKAYLLNVHDLHPSSYDSKGTPINQIIKCSKSITGLTKYEENEKYLIVCSENGKMKIINNDVFLKKKKKGIKLFKNKKNIFFSYCNFDDNCIVGTKNGYIIQFPLSSFKISKKNSLGNKCISLSKNDKVVDLLSYENNEYNMNNLKIVLLSKNGFGKMINLDELKIQKKKGKGYKIMKFKKAKMKGKINNQLFTNEQENRNKMNVDSDKEHLAKESHLTVNSDETHVQEKYAIIEESDQSNDYPIRNADSDEFLGFKLYDMKKKKENDLLIMITDHAVLIRKNMSLLKKKNRKHSSQIYAKLNKINKLMYFDIM</sequence>
<gene>
    <name evidence="9" type="primary">GyrA</name>
    <name evidence="9" type="ORF">POCGH01_14049000</name>
</gene>
<feature type="compositionally biased region" description="Basic and acidic residues" evidence="7">
    <location>
        <begin position="773"/>
        <end position="787"/>
    </location>
</feature>
<keyword evidence="3 6" id="KW-0799">Topoisomerase</keyword>
<comment type="catalytic activity">
    <reaction evidence="6">
        <text>ATP-dependent breakage, passage and rejoining of double-stranded DNA.</text>
        <dbReference type="EC" id="5.6.2.2"/>
    </reaction>
</comment>
<dbReference type="Pfam" id="PF03989">
    <property type="entry name" value="DNA_gyraseA_C"/>
    <property type="match status" value="3"/>
</dbReference>
<name>A0A1D3UA86_PLAOA</name>
<evidence type="ECO:0000313" key="9">
    <source>
        <dbReference type="EMBL" id="SCQ17045.1"/>
    </source>
</evidence>
<dbReference type="GO" id="GO:0003918">
    <property type="term" value="F:DNA topoisomerase type II (double strand cut, ATP-hydrolyzing) activity"/>
    <property type="evidence" value="ECO:0007669"/>
    <property type="project" value="UniProtKB-EC"/>
</dbReference>
<dbReference type="EC" id="5.6.2.2" evidence="2"/>
<dbReference type="InterPro" id="IPR050220">
    <property type="entry name" value="Type_II_DNA_Topoisomerases"/>
</dbReference>
<dbReference type="Pfam" id="PF00521">
    <property type="entry name" value="DNA_topoisoIV"/>
    <property type="match status" value="1"/>
</dbReference>
<evidence type="ECO:0000313" key="10">
    <source>
        <dbReference type="Proteomes" id="UP000242942"/>
    </source>
</evidence>
<evidence type="ECO:0000256" key="3">
    <source>
        <dbReference type="ARBA" id="ARBA00023029"/>
    </source>
</evidence>
<keyword evidence="5 6" id="KW-0413">Isomerase</keyword>
<dbReference type="PROSITE" id="PS52040">
    <property type="entry name" value="TOPO_IIA"/>
    <property type="match status" value="1"/>
</dbReference>
<dbReference type="OrthoDB" id="734at2759"/>
<dbReference type="GO" id="GO:0003677">
    <property type="term" value="F:DNA binding"/>
    <property type="evidence" value="ECO:0007669"/>
    <property type="project" value="UniProtKB-UniRule"/>
</dbReference>
<dbReference type="PANTHER" id="PTHR43493">
    <property type="entry name" value="DNA GYRASE/TOPOISOMERASE SUBUNIT A"/>
    <property type="match status" value="1"/>
</dbReference>
<evidence type="ECO:0000256" key="5">
    <source>
        <dbReference type="ARBA" id="ARBA00023235"/>
    </source>
</evidence>
<evidence type="ECO:0000256" key="4">
    <source>
        <dbReference type="ARBA" id="ARBA00023125"/>
    </source>
</evidence>
<dbReference type="InterPro" id="IPR035516">
    <property type="entry name" value="Gyrase/topoIV_suA_C"/>
</dbReference>
<dbReference type="Gene3D" id="3.90.199.10">
    <property type="entry name" value="Topoisomerase II, domain 5"/>
    <property type="match status" value="1"/>
</dbReference>
<dbReference type="Gene3D" id="1.10.268.10">
    <property type="entry name" value="Topoisomerase, domain 3"/>
    <property type="match status" value="1"/>
</dbReference>
<protein>
    <recommendedName>
        <fullName evidence="2">DNA topoisomerase (ATP-hydrolyzing)</fullName>
        <ecNumber evidence="2">5.6.2.2</ecNumber>
    </recommendedName>
</protein>
<feature type="domain" description="Topo IIA-type catalytic" evidence="8">
    <location>
        <begin position="216"/>
        <end position="714"/>
    </location>
</feature>
<dbReference type="VEuPathDB" id="PlasmoDB:POWCR01_140043200"/>
<dbReference type="PANTHER" id="PTHR43493:SF5">
    <property type="entry name" value="DNA GYRASE SUBUNIT A, CHLOROPLASTIC_MITOCHONDRIAL"/>
    <property type="match status" value="1"/>
</dbReference>
<dbReference type="InterPro" id="IPR013760">
    <property type="entry name" value="Topo_IIA-like_dom_sf"/>
</dbReference>
<evidence type="ECO:0000256" key="2">
    <source>
        <dbReference type="ARBA" id="ARBA00012895"/>
    </source>
</evidence>
<feature type="region of interest" description="Disordered" evidence="7">
    <location>
        <begin position="127"/>
        <end position="174"/>
    </location>
</feature>
<feature type="region of interest" description="Disordered" evidence="7">
    <location>
        <begin position="900"/>
        <end position="919"/>
    </location>
</feature>
<dbReference type="InterPro" id="IPR013757">
    <property type="entry name" value="Topo_IIA_A_a_sf"/>
</dbReference>
<dbReference type="SUPFAM" id="SSF56719">
    <property type="entry name" value="Type II DNA topoisomerase"/>
    <property type="match status" value="1"/>
</dbReference>
<reference evidence="9 10" key="1">
    <citation type="submission" date="2016-06" db="EMBL/GenBank/DDBJ databases">
        <authorList>
            <consortium name="Pathogen Informatics"/>
        </authorList>
    </citation>
    <scope>NUCLEOTIDE SEQUENCE [LARGE SCALE GENOMIC DNA]</scope>
    <source>
        <strain evidence="9">PocGH01</strain>
    </source>
</reference>
<dbReference type="VEuPathDB" id="PlasmoDB:PocGH01_14049000"/>
<dbReference type="EMBL" id="LT594595">
    <property type="protein sequence ID" value="SCQ17045.1"/>
    <property type="molecule type" value="Genomic_DNA"/>
</dbReference>
<evidence type="ECO:0000259" key="8">
    <source>
        <dbReference type="PROSITE" id="PS52040"/>
    </source>
</evidence>
<evidence type="ECO:0000256" key="7">
    <source>
        <dbReference type="SAM" id="MobiDB-lite"/>
    </source>
</evidence>
<keyword evidence="4 6" id="KW-0238">DNA-binding</keyword>